<dbReference type="SUPFAM" id="SSF53335">
    <property type="entry name" value="S-adenosyl-L-methionine-dependent methyltransferases"/>
    <property type="match status" value="1"/>
</dbReference>
<dbReference type="Gene3D" id="3.40.50.150">
    <property type="entry name" value="Vaccinia Virus protein VP39"/>
    <property type="match status" value="1"/>
</dbReference>
<keyword evidence="2" id="KW-0489">Methyltransferase</keyword>
<evidence type="ECO:0000259" key="1">
    <source>
        <dbReference type="Pfam" id="PF08241"/>
    </source>
</evidence>
<dbReference type="InterPro" id="IPR013216">
    <property type="entry name" value="Methyltransf_11"/>
</dbReference>
<feature type="domain" description="Methyltransferase type 11" evidence="1">
    <location>
        <begin position="100"/>
        <end position="188"/>
    </location>
</feature>
<dbReference type="STRING" id="497965.Cyan7822_5351"/>
<accession>E0U825</accession>
<dbReference type="OrthoDB" id="529208at2"/>
<organism evidence="2 3">
    <name type="scientific">Gloeothece verrucosa (strain PCC 7822)</name>
    <name type="common">Cyanothece sp. (strain PCC 7822)</name>
    <dbReference type="NCBI Taxonomy" id="497965"/>
    <lineage>
        <taxon>Bacteria</taxon>
        <taxon>Bacillati</taxon>
        <taxon>Cyanobacteriota</taxon>
        <taxon>Cyanophyceae</taxon>
        <taxon>Oscillatoriophycideae</taxon>
        <taxon>Chroococcales</taxon>
        <taxon>Aphanothecaceae</taxon>
        <taxon>Gloeothece</taxon>
        <taxon>Gloeothece verrucosa</taxon>
    </lineage>
</organism>
<keyword evidence="2" id="KW-0808">Transferase</keyword>
<dbReference type="AlphaFoldDB" id="E0U825"/>
<gene>
    <name evidence="2" type="ordered locus">Cyan7822_5351</name>
</gene>
<dbReference type="EMBL" id="CP002198">
    <property type="protein sequence ID" value="ADN17230.1"/>
    <property type="molecule type" value="Genomic_DNA"/>
</dbReference>
<dbReference type="HOGENOM" id="CLU_1119164_0_0_3"/>
<dbReference type="Proteomes" id="UP000008206">
    <property type="component" value="Chromosome"/>
</dbReference>
<dbReference type="InterPro" id="IPR029063">
    <property type="entry name" value="SAM-dependent_MTases_sf"/>
</dbReference>
<dbReference type="GO" id="GO:0032259">
    <property type="term" value="P:methylation"/>
    <property type="evidence" value="ECO:0007669"/>
    <property type="project" value="UniProtKB-KW"/>
</dbReference>
<dbReference type="eggNOG" id="COG2227">
    <property type="taxonomic scope" value="Bacteria"/>
</dbReference>
<keyword evidence="3" id="KW-1185">Reference proteome</keyword>
<dbReference type="GO" id="GO:0008757">
    <property type="term" value="F:S-adenosylmethionine-dependent methyltransferase activity"/>
    <property type="evidence" value="ECO:0007669"/>
    <property type="project" value="InterPro"/>
</dbReference>
<evidence type="ECO:0000313" key="3">
    <source>
        <dbReference type="Proteomes" id="UP000008206"/>
    </source>
</evidence>
<evidence type="ECO:0000313" key="2">
    <source>
        <dbReference type="EMBL" id="ADN17230.1"/>
    </source>
</evidence>
<proteinExistence type="predicted"/>
<dbReference type="Pfam" id="PF08241">
    <property type="entry name" value="Methyltransf_11"/>
    <property type="match status" value="1"/>
</dbReference>
<protein>
    <submittedName>
        <fullName evidence="2">Methyltransferase type 11</fullName>
    </submittedName>
</protein>
<name>E0U825_GLOV7</name>
<dbReference type="RefSeq" id="WP_013325268.1">
    <property type="nucleotide sequence ID" value="NC_014501.1"/>
</dbReference>
<reference evidence="3" key="1">
    <citation type="journal article" date="2011" name="MBio">
        <title>Novel metabolic attributes of the genus Cyanothece, comprising a group of unicellular nitrogen-fixing Cyanobacteria.</title>
        <authorList>
            <person name="Bandyopadhyay A."/>
            <person name="Elvitigala T."/>
            <person name="Welsh E."/>
            <person name="Stockel J."/>
            <person name="Liberton M."/>
            <person name="Min H."/>
            <person name="Sherman L.A."/>
            <person name="Pakrasi H.B."/>
        </authorList>
    </citation>
    <scope>NUCLEOTIDE SEQUENCE [LARGE SCALE GENOMIC DNA]</scope>
    <source>
        <strain evidence="3">PCC 7822</strain>
    </source>
</reference>
<sequence>MMTSESNFHQASIFELISEKKIKRIKLRLTHKLLAILNKKLGFNYIPKPLLKLCKFLGSVSEIENCTLYLQENGYVSHEIDAKNWDIAHVIANLPDGNFLDMGSSDSYILKNVILKGIKGEKYGIDLREPNVPVPGVNYLIGNLTKTNLADNFFTSITCLSVIEHEVNFDNFAAEVARLLINKGRLYLTFDYWNPKIVSNIELYGLKWNPLSQTDVTNLVNTCNKYGLNLVQDIDWTTDKAVITPMNHSPDQTKSYTFGLLVFEKE</sequence>
<dbReference type="KEGG" id="cyj:Cyan7822_5351"/>